<dbReference type="SMR" id="G5AG43"/>
<dbReference type="SUPFAM" id="SSF48403">
    <property type="entry name" value="Ankyrin repeat"/>
    <property type="match status" value="1"/>
</dbReference>
<evidence type="ECO:0000313" key="2">
    <source>
        <dbReference type="EMBL" id="EGZ05555.1"/>
    </source>
</evidence>
<dbReference type="GeneID" id="20648257"/>
<dbReference type="AlphaFoldDB" id="G5AG43"/>
<dbReference type="EMBL" id="JH159166">
    <property type="protein sequence ID" value="EGZ05555.1"/>
    <property type="molecule type" value="Genomic_DNA"/>
</dbReference>
<protein>
    <submittedName>
        <fullName evidence="2">Uncharacterized protein</fullName>
    </submittedName>
</protein>
<organism evidence="2 3">
    <name type="scientific">Phytophthora sojae (strain P6497)</name>
    <name type="common">Soybean stem and root rot agent</name>
    <name type="synonym">Phytophthora megasperma f. sp. glycines</name>
    <dbReference type="NCBI Taxonomy" id="1094619"/>
    <lineage>
        <taxon>Eukaryota</taxon>
        <taxon>Sar</taxon>
        <taxon>Stramenopiles</taxon>
        <taxon>Oomycota</taxon>
        <taxon>Peronosporomycetes</taxon>
        <taxon>Peronosporales</taxon>
        <taxon>Peronosporaceae</taxon>
        <taxon>Phytophthora</taxon>
    </lineage>
</organism>
<feature type="region of interest" description="Disordered" evidence="1">
    <location>
        <begin position="26"/>
        <end position="50"/>
    </location>
</feature>
<evidence type="ECO:0000313" key="3">
    <source>
        <dbReference type="Proteomes" id="UP000002640"/>
    </source>
</evidence>
<keyword evidence="3" id="KW-1185">Reference proteome</keyword>
<evidence type="ECO:0000256" key="1">
    <source>
        <dbReference type="SAM" id="MobiDB-lite"/>
    </source>
</evidence>
<dbReference type="RefSeq" id="XP_009539086.1">
    <property type="nucleotide sequence ID" value="XM_009540791.1"/>
</dbReference>
<dbReference type="Pfam" id="PF13637">
    <property type="entry name" value="Ank_4"/>
    <property type="match status" value="1"/>
</dbReference>
<gene>
    <name evidence="2" type="ORF">PHYSODRAFT_342360</name>
</gene>
<dbReference type="InterPro" id="IPR036770">
    <property type="entry name" value="Ankyrin_rpt-contain_sf"/>
</dbReference>
<feature type="compositionally biased region" description="Basic and acidic residues" evidence="1">
    <location>
        <begin position="548"/>
        <end position="564"/>
    </location>
</feature>
<dbReference type="Gene3D" id="1.25.40.20">
    <property type="entry name" value="Ankyrin repeat-containing domain"/>
    <property type="match status" value="1"/>
</dbReference>
<dbReference type="PANTHER" id="PTHR46586">
    <property type="entry name" value="ANKYRIN REPEAT-CONTAINING PROTEIN"/>
    <property type="match status" value="1"/>
</dbReference>
<dbReference type="KEGG" id="psoj:PHYSODRAFT_342360"/>
<dbReference type="InterPro" id="IPR002110">
    <property type="entry name" value="Ankyrin_rpt"/>
</dbReference>
<sequence>MTAQSAHPRTADPRVAVHALIDRLPENGYDRTRDGDHRSHSGHHPHVGPHISTFLGPSTNLRLHEACKFGSAPPLEWIWGSSCASIATRKSGWSLHNYLRSDPHYHEYQFQESLKVAAGRGGVALVEWVLTHFQGFEVLSEVDTEAAKHGHLHVLQHLFEHDHGRDYQWESGISFACDRGNLPMAKWMVEHPTGGGHVDVLEYLFEVGFADINAAALYHAVDEVVIEAAKNGHLEILKYFHDLDDGSGRVTGATSTKWRRTKQTIEWWARSSDAIDGAAGSGHLEIVKWLHDTRSVRCSTKAMDYAARSGQLEMVKWLHANTPHTTRFPGFAQIYPKDNRLWVYPSNLFDVLLFLQGNYPKVFTPEFARGTKSDLHGEYFSGSDALVEAWLNEHYPGPATEERTATWRNTIEVWTAEHSATNLPRHCRASVIGDALLESLDMKGISKSWRSTGLWPVNREKVLRKVKSVCTSETTLQSKYANLWPSMTRFLLIIMRREEGATKKIELVTRKAEREVDRIEAARVKVVQKAEEAERKLLARQEASRLRELRKHETKLRKAEERQRKRDAKLQPQAVVRRTQPPPA</sequence>
<dbReference type="CDD" id="cd22265">
    <property type="entry name" value="UDM1_RNF168"/>
    <property type="match status" value="1"/>
</dbReference>
<proteinExistence type="predicted"/>
<dbReference type="InParanoid" id="G5AG43"/>
<name>G5AG43_PHYSP</name>
<accession>G5AG43</accession>
<dbReference type="Proteomes" id="UP000002640">
    <property type="component" value="Unassembled WGS sequence"/>
</dbReference>
<dbReference type="PANTHER" id="PTHR46586:SF3">
    <property type="entry name" value="ANKYRIN REPEAT-CONTAINING PROTEIN"/>
    <property type="match status" value="1"/>
</dbReference>
<feature type="compositionally biased region" description="Basic and acidic residues" evidence="1">
    <location>
        <begin position="26"/>
        <end position="39"/>
    </location>
</feature>
<feature type="region of interest" description="Disordered" evidence="1">
    <location>
        <begin position="548"/>
        <end position="584"/>
    </location>
</feature>
<reference evidence="2 3" key="1">
    <citation type="journal article" date="2006" name="Science">
        <title>Phytophthora genome sequences uncover evolutionary origins and mechanisms of pathogenesis.</title>
        <authorList>
            <person name="Tyler B.M."/>
            <person name="Tripathy S."/>
            <person name="Zhang X."/>
            <person name="Dehal P."/>
            <person name="Jiang R.H."/>
            <person name="Aerts A."/>
            <person name="Arredondo F.D."/>
            <person name="Baxter L."/>
            <person name="Bensasson D."/>
            <person name="Beynon J.L."/>
            <person name="Chapman J."/>
            <person name="Damasceno C.M."/>
            <person name="Dorrance A.E."/>
            <person name="Dou D."/>
            <person name="Dickerman A.W."/>
            <person name="Dubchak I.L."/>
            <person name="Garbelotto M."/>
            <person name="Gijzen M."/>
            <person name="Gordon S.G."/>
            <person name="Govers F."/>
            <person name="Grunwald N.J."/>
            <person name="Huang W."/>
            <person name="Ivors K.L."/>
            <person name="Jones R.W."/>
            <person name="Kamoun S."/>
            <person name="Krampis K."/>
            <person name="Lamour K.H."/>
            <person name="Lee M.K."/>
            <person name="McDonald W.H."/>
            <person name="Medina M."/>
            <person name="Meijer H.J."/>
            <person name="Nordberg E.K."/>
            <person name="Maclean D.J."/>
            <person name="Ospina-Giraldo M.D."/>
            <person name="Morris P.F."/>
            <person name="Phuntumart V."/>
            <person name="Putnam N.H."/>
            <person name="Rash S."/>
            <person name="Rose J.K."/>
            <person name="Sakihama Y."/>
            <person name="Salamov A.A."/>
            <person name="Savidor A."/>
            <person name="Scheuring C.F."/>
            <person name="Smith B.M."/>
            <person name="Sobral B.W."/>
            <person name="Terry A."/>
            <person name="Torto-Alalibo T.A."/>
            <person name="Win J."/>
            <person name="Xu Z."/>
            <person name="Zhang H."/>
            <person name="Grigoriev I.V."/>
            <person name="Rokhsar D.S."/>
            <person name="Boore J.L."/>
        </authorList>
    </citation>
    <scope>NUCLEOTIDE SEQUENCE [LARGE SCALE GENOMIC DNA]</scope>
    <source>
        <strain evidence="2 3">P6497</strain>
    </source>
</reference>
<dbReference type="InterPro" id="IPR052050">
    <property type="entry name" value="SecEffector_AnkRepeat"/>
</dbReference>